<reference evidence="2 3" key="1">
    <citation type="submission" date="2013-05" db="EMBL/GenBank/DDBJ databases">
        <title>Genome assembly of Chondromyces apiculatus DSM 436.</title>
        <authorList>
            <person name="Sharma G."/>
            <person name="Khatri I."/>
            <person name="Kaur C."/>
            <person name="Mayilraj S."/>
            <person name="Subramanian S."/>
        </authorList>
    </citation>
    <scope>NUCLEOTIDE SEQUENCE [LARGE SCALE GENOMIC DNA]</scope>
    <source>
        <strain evidence="2 3">DSM 436</strain>
    </source>
</reference>
<dbReference type="AlphaFoldDB" id="A0A017T5L8"/>
<gene>
    <name evidence="2" type="ORF">CAP_4954</name>
</gene>
<proteinExistence type="predicted"/>
<dbReference type="InterPro" id="IPR013321">
    <property type="entry name" value="Arc_rbn_hlx_hlx"/>
</dbReference>
<evidence type="ECO:0000313" key="2">
    <source>
        <dbReference type="EMBL" id="EYF04080.1"/>
    </source>
</evidence>
<dbReference type="STRING" id="1192034.CAP_4954"/>
<evidence type="ECO:0000313" key="3">
    <source>
        <dbReference type="Proteomes" id="UP000019678"/>
    </source>
</evidence>
<evidence type="ECO:0000256" key="1">
    <source>
        <dbReference type="SAM" id="MobiDB-lite"/>
    </source>
</evidence>
<dbReference type="OrthoDB" id="5526856at2"/>
<organism evidence="2 3">
    <name type="scientific">Chondromyces apiculatus DSM 436</name>
    <dbReference type="NCBI Taxonomy" id="1192034"/>
    <lineage>
        <taxon>Bacteria</taxon>
        <taxon>Pseudomonadati</taxon>
        <taxon>Myxococcota</taxon>
        <taxon>Polyangia</taxon>
        <taxon>Polyangiales</taxon>
        <taxon>Polyangiaceae</taxon>
        <taxon>Chondromyces</taxon>
    </lineage>
</organism>
<name>A0A017T5L8_9BACT</name>
<dbReference type="Gene3D" id="1.10.1220.10">
    <property type="entry name" value="Met repressor-like"/>
    <property type="match status" value="1"/>
</dbReference>
<dbReference type="EMBL" id="ASRX01000039">
    <property type="protein sequence ID" value="EYF04080.1"/>
    <property type="molecule type" value="Genomic_DNA"/>
</dbReference>
<comment type="caution">
    <text evidence="2">The sequence shown here is derived from an EMBL/GenBank/DDBJ whole genome shotgun (WGS) entry which is preliminary data.</text>
</comment>
<keyword evidence="3" id="KW-1185">Reference proteome</keyword>
<dbReference type="GO" id="GO:0006355">
    <property type="term" value="P:regulation of DNA-templated transcription"/>
    <property type="evidence" value="ECO:0007669"/>
    <property type="project" value="InterPro"/>
</dbReference>
<feature type="compositionally biased region" description="Basic and acidic residues" evidence="1">
    <location>
        <begin position="220"/>
        <end position="230"/>
    </location>
</feature>
<protein>
    <submittedName>
        <fullName evidence="2">Uncharacterized protein</fullName>
    </submittedName>
</protein>
<sequence length="291" mass="30235">MAKKHVAVSLRKPPSPEKLDAFVTGGAEAQSVNPSSRRRRRAPVAPTVVARAVVEPVSADAAVSAVASSPEAAAELEAVTAAKPETVAAAVLSSETLTAAEPEAVTAAKPETVAAAVLEAATPVELQGALAPEAAAPLETAEKPEAAVNPVAEATMAASAEVWAASVEGTAVGVVGAGMTPFSVVLPQPLAERLAMHCIAQGYDVSQVIGEALDQHLSRRLGGGERRDEGAPEGTAGAGFRWEEPRKWADAFRWEEPRKWADAFRQGSRVEQVLLVGRALVGLWQKRPWAA</sequence>
<dbReference type="Proteomes" id="UP000019678">
    <property type="component" value="Unassembled WGS sequence"/>
</dbReference>
<accession>A0A017T5L8</accession>
<dbReference type="RefSeq" id="WP_044244950.1">
    <property type="nucleotide sequence ID" value="NZ_ASRX01000039.1"/>
</dbReference>
<feature type="region of interest" description="Disordered" evidence="1">
    <location>
        <begin position="220"/>
        <end position="240"/>
    </location>
</feature>